<reference evidence="2 3" key="1">
    <citation type="submission" date="2020-06" db="EMBL/GenBank/DDBJ databases">
        <title>Interaction of electrochemicaly active bacteria, Geobacter bremensis R4 on different carbon anode.</title>
        <authorList>
            <person name="Meng L."/>
            <person name="Yoshida N."/>
        </authorList>
    </citation>
    <scope>NUCLEOTIDE SEQUENCE [LARGE SCALE GENOMIC DNA]</scope>
    <source>
        <strain evidence="2 3">R4</strain>
    </source>
</reference>
<dbReference type="Pfam" id="PF07796">
    <property type="entry name" value="DUF1638"/>
    <property type="match status" value="1"/>
</dbReference>
<dbReference type="KEGG" id="gbn:GEOBRER4_00830"/>
<sequence length="195" mass="22017">MCEPKLIIGCGILQKEIQFLIVKNGWQLATAFIPSGLHVDFDKLENSLSKALRMHKDEPAVVFYGACHPCMDEILGEANTIRTPGQNCVDIYLGHEMFCRELEQGAFFLFEDWALNWKNIVGSVMPGDPEIMRSIFRSAHKYLLAVRTPCSGDFRAEAEAISLMTSLELRWVDVGLEQLEANLAKTLDRVRALKQ</sequence>
<organism evidence="2 3">
    <name type="scientific">Citrifermentans bremense</name>
    <dbReference type="NCBI Taxonomy" id="60035"/>
    <lineage>
        <taxon>Bacteria</taxon>
        <taxon>Pseudomonadati</taxon>
        <taxon>Thermodesulfobacteriota</taxon>
        <taxon>Desulfuromonadia</taxon>
        <taxon>Geobacterales</taxon>
        <taxon>Geobacteraceae</taxon>
        <taxon>Citrifermentans</taxon>
    </lineage>
</organism>
<gene>
    <name evidence="2" type="ORF">GEOBRER4_n0086</name>
</gene>
<dbReference type="Proteomes" id="UP000515472">
    <property type="component" value="Chromosome"/>
</dbReference>
<feature type="domain" description="DUF1638" evidence="1">
    <location>
        <begin position="32"/>
        <end position="181"/>
    </location>
</feature>
<keyword evidence="3" id="KW-1185">Reference proteome</keyword>
<name>A0A6S6LUL8_9BACT</name>
<dbReference type="RefSeq" id="WP_185243769.1">
    <property type="nucleotide sequence ID" value="NZ_AP023213.1"/>
</dbReference>
<evidence type="ECO:0000259" key="1">
    <source>
        <dbReference type="Pfam" id="PF07796"/>
    </source>
</evidence>
<protein>
    <recommendedName>
        <fullName evidence="1">DUF1638 domain-containing protein</fullName>
    </recommendedName>
</protein>
<dbReference type="InterPro" id="IPR012437">
    <property type="entry name" value="DUF1638"/>
</dbReference>
<dbReference type="EMBL" id="AP023213">
    <property type="protein sequence ID" value="BCG45333.1"/>
    <property type="molecule type" value="Genomic_DNA"/>
</dbReference>
<proteinExistence type="predicted"/>
<dbReference type="AlphaFoldDB" id="A0A6S6LUL8"/>
<evidence type="ECO:0000313" key="2">
    <source>
        <dbReference type="EMBL" id="BCG45333.1"/>
    </source>
</evidence>
<accession>A0A6S6LUL8</accession>
<evidence type="ECO:0000313" key="3">
    <source>
        <dbReference type="Proteomes" id="UP000515472"/>
    </source>
</evidence>